<dbReference type="NCBIfam" id="TIGR01643">
    <property type="entry name" value="YD_repeat_2x"/>
    <property type="match status" value="1"/>
</dbReference>
<dbReference type="Pfam" id="PF25023">
    <property type="entry name" value="TEN_YD-shell"/>
    <property type="match status" value="1"/>
</dbReference>
<proteinExistence type="predicted"/>
<gene>
    <name evidence="3" type="ORF">H8L32_07490</name>
</gene>
<dbReference type="Proteomes" id="UP000650424">
    <property type="component" value="Unassembled WGS sequence"/>
</dbReference>
<dbReference type="PANTHER" id="PTHR32305">
    <property type="match status" value="1"/>
</dbReference>
<dbReference type="InterPro" id="IPR050708">
    <property type="entry name" value="T6SS_VgrG/RHS"/>
</dbReference>
<evidence type="ECO:0000313" key="4">
    <source>
        <dbReference type="Proteomes" id="UP000650424"/>
    </source>
</evidence>
<dbReference type="PANTHER" id="PTHR32305:SF15">
    <property type="entry name" value="PROTEIN RHSA-RELATED"/>
    <property type="match status" value="1"/>
</dbReference>
<dbReference type="EMBL" id="JACOGF010000003">
    <property type="protein sequence ID" value="MBC3917313.1"/>
    <property type="molecule type" value="Genomic_DNA"/>
</dbReference>
<dbReference type="InterPro" id="IPR056823">
    <property type="entry name" value="TEN-like_YD-shell"/>
</dbReference>
<reference evidence="3 4" key="1">
    <citation type="submission" date="2020-08" db="EMBL/GenBank/DDBJ databases">
        <title>Novel species isolated from subtropical streams in China.</title>
        <authorList>
            <person name="Lu H."/>
        </authorList>
    </citation>
    <scope>NUCLEOTIDE SEQUENCE [LARGE SCALE GENOMIC DNA]</scope>
    <source>
        <strain evidence="3 4">CY18W</strain>
    </source>
</reference>
<keyword evidence="1" id="KW-0677">Repeat</keyword>
<keyword evidence="4" id="KW-1185">Reference proteome</keyword>
<sequence>MHTYESQIQPEAALALNQTRSKCNVSADYKFYFCENNLPTSATAIPDAISVTRARGNKIFFARNGNNWQSDLNTNDRLVAQYNTDSTAITGWTFTNSSSDDVEQYDAKGRLISITKRNGVVQKLTYSDGTTNDTSVARLPVDAPACTKTSAGAVLARGKLLCVTDNWNHQMNFAYDAKGRINSVIDAAGGQYQYAYDGATGGCNTDPNSYACAANNLTSVTYPDNKTRSYVYNEASNINGGTACPYGSPVGSGLGTLPNALTGIIDENGKRYASWTYDCYGRATSSEHAGGVEKVALTYGDPDANGSKATTVDTYLGTTTNPQKVSNTFQFKALLNTISHTALNQPCINCDNTSNKTYDANGNLSRKTDFNGTITTYEYNLSRNLETKRVEASDTAQAQTTTTTWHASYRLPMQVNAPLLRTSYTYDSKGNVLTKIEQATSDADGSQGASAVTTGSPRTWTYTYNNAGQVLSIKGPRTDVLDKTTYIYDTQGNLTSITNAAGHVTTLGNYDGNGRAGQITDANGIVSTLTYTPRGWLKKKVTNVDGISETTSFDYDNVGQMTTITLPDNSSISYSFDDAHRLTRISDNLGNSINYTLDNMGNRINETVTDSSGRLTRQISRSFDVLGHLQKITGGAQ</sequence>
<accession>A0ABR6ZN59</accession>
<name>A0ABR6ZN59_9BURK</name>
<evidence type="ECO:0000256" key="1">
    <source>
        <dbReference type="ARBA" id="ARBA00022737"/>
    </source>
</evidence>
<dbReference type="Gene3D" id="2.180.10.10">
    <property type="entry name" value="RHS repeat-associated core"/>
    <property type="match status" value="2"/>
</dbReference>
<dbReference type="InterPro" id="IPR006530">
    <property type="entry name" value="YD"/>
</dbReference>
<feature type="domain" description="Teneurin-like YD-shell" evidence="2">
    <location>
        <begin position="354"/>
        <end position="600"/>
    </location>
</feature>
<evidence type="ECO:0000313" key="3">
    <source>
        <dbReference type="EMBL" id="MBC3917313.1"/>
    </source>
</evidence>
<comment type="caution">
    <text evidence="3">The sequence shown here is derived from an EMBL/GenBank/DDBJ whole genome shotgun (WGS) entry which is preliminary data.</text>
</comment>
<protein>
    <submittedName>
        <fullName evidence="3">RHS repeat protein</fullName>
    </submittedName>
</protein>
<dbReference type="Gene3D" id="3.90.930.1">
    <property type="match status" value="1"/>
</dbReference>
<organism evidence="3 4">
    <name type="scientific">Undibacterium hunanense</name>
    <dbReference type="NCBI Taxonomy" id="2762292"/>
    <lineage>
        <taxon>Bacteria</taxon>
        <taxon>Pseudomonadati</taxon>
        <taxon>Pseudomonadota</taxon>
        <taxon>Betaproteobacteria</taxon>
        <taxon>Burkholderiales</taxon>
        <taxon>Oxalobacteraceae</taxon>
        <taxon>Undibacterium</taxon>
    </lineage>
</organism>
<evidence type="ECO:0000259" key="2">
    <source>
        <dbReference type="Pfam" id="PF25023"/>
    </source>
</evidence>